<dbReference type="PANTHER" id="PTHR43798:SF6">
    <property type="entry name" value="HYDROLASE, PUTATIVE (AFU_ORTHOLOGUE AFUA_4G13070)-RELATED"/>
    <property type="match status" value="1"/>
</dbReference>
<organism evidence="2 3">
    <name type="scientific">Solicola gregarius</name>
    <dbReference type="NCBI Taxonomy" id="2908642"/>
    <lineage>
        <taxon>Bacteria</taxon>
        <taxon>Bacillati</taxon>
        <taxon>Actinomycetota</taxon>
        <taxon>Actinomycetes</taxon>
        <taxon>Propionibacteriales</taxon>
        <taxon>Nocardioidaceae</taxon>
        <taxon>Solicola</taxon>
    </lineage>
</organism>
<dbReference type="RefSeq" id="WP_271636533.1">
    <property type="nucleotide sequence ID" value="NZ_CP094970.1"/>
</dbReference>
<keyword evidence="3" id="KW-1185">Reference proteome</keyword>
<sequence>MYASEHGSGLPLMLLHGFFADHRLLSVIDGDVFDGRPGWRRIYADLPGMGQSPAGPHIDSTDAVAREVAEFVDDTLGDRPYAVLGQSYGGGIARYLAAHHRDRVRGLALLCPMIGPHPDVRQVPPRTVLRRDPALIAGLSPEDAADYTEVAVLESAETWELFRDSILPGARAADEVALGRIRQRYGLSTYPESTVPPYAGPTEIICGRQDHVAGYRDAVDALEHYPRANVSIIDGAGHNAHIEQRQTVAALIGGWLDRVRETWDVHAP</sequence>
<proteinExistence type="predicted"/>
<dbReference type="InterPro" id="IPR050266">
    <property type="entry name" value="AB_hydrolase_sf"/>
</dbReference>
<dbReference type="GO" id="GO:0016787">
    <property type="term" value="F:hydrolase activity"/>
    <property type="evidence" value="ECO:0007669"/>
    <property type="project" value="UniProtKB-KW"/>
</dbReference>
<dbReference type="AlphaFoldDB" id="A0AA46YMB5"/>
<evidence type="ECO:0000259" key="1">
    <source>
        <dbReference type="Pfam" id="PF00561"/>
    </source>
</evidence>
<dbReference type="InterPro" id="IPR029058">
    <property type="entry name" value="AB_hydrolase_fold"/>
</dbReference>
<dbReference type="Proteomes" id="UP001164390">
    <property type="component" value="Chromosome"/>
</dbReference>
<accession>A0AA46YMB5</accession>
<protein>
    <submittedName>
        <fullName evidence="2">Alpha/beta hydrolase</fullName>
    </submittedName>
</protein>
<keyword evidence="2" id="KW-0378">Hydrolase</keyword>
<dbReference type="EMBL" id="CP094970">
    <property type="protein sequence ID" value="UYM07557.1"/>
    <property type="molecule type" value="Genomic_DNA"/>
</dbReference>
<dbReference type="PANTHER" id="PTHR43798">
    <property type="entry name" value="MONOACYLGLYCEROL LIPASE"/>
    <property type="match status" value="1"/>
</dbReference>
<dbReference type="InterPro" id="IPR000073">
    <property type="entry name" value="AB_hydrolase_1"/>
</dbReference>
<dbReference type="PRINTS" id="PR00111">
    <property type="entry name" value="ABHYDROLASE"/>
</dbReference>
<dbReference type="Gene3D" id="3.40.50.1820">
    <property type="entry name" value="alpha/beta hydrolase"/>
    <property type="match status" value="1"/>
</dbReference>
<dbReference type="Pfam" id="PF00561">
    <property type="entry name" value="Abhydrolase_1"/>
    <property type="match status" value="1"/>
</dbReference>
<gene>
    <name evidence="2" type="ORF">L0C25_10940</name>
</gene>
<evidence type="ECO:0000313" key="3">
    <source>
        <dbReference type="Proteomes" id="UP001164390"/>
    </source>
</evidence>
<feature type="domain" description="AB hydrolase-1" evidence="1">
    <location>
        <begin position="11"/>
        <end position="123"/>
    </location>
</feature>
<dbReference type="SUPFAM" id="SSF53474">
    <property type="entry name" value="alpha/beta-Hydrolases"/>
    <property type="match status" value="1"/>
</dbReference>
<evidence type="ECO:0000313" key="2">
    <source>
        <dbReference type="EMBL" id="UYM07557.1"/>
    </source>
</evidence>
<reference evidence="2" key="1">
    <citation type="submission" date="2022-01" db="EMBL/GenBank/DDBJ databases">
        <title>Nocardioidaceae gen. sp. A5X3R13.</title>
        <authorList>
            <person name="Lopez Marin M.A."/>
            <person name="Uhlik O."/>
        </authorList>
    </citation>
    <scope>NUCLEOTIDE SEQUENCE</scope>
    <source>
        <strain evidence="2">A5X3R13</strain>
    </source>
</reference>
<dbReference type="KEGG" id="sgrg:L0C25_10940"/>
<name>A0AA46YMB5_9ACTN</name>